<keyword evidence="1" id="KW-1133">Transmembrane helix</keyword>
<feature type="transmembrane region" description="Helical" evidence="1">
    <location>
        <begin position="46"/>
        <end position="68"/>
    </location>
</feature>
<keyword evidence="1" id="KW-0812">Transmembrane</keyword>
<comment type="caution">
    <text evidence="2">The sequence shown here is derived from an EMBL/GenBank/DDBJ whole genome shotgun (WGS) entry which is preliminary data.</text>
</comment>
<sequence>MLKLIDKLTDEGGPLRVRAIFTFMVGGVYAYLAVTGKIPPGDVKELTLLVGAFYFLPRIAQSGIAAAIKAVKEG</sequence>
<evidence type="ECO:0000256" key="1">
    <source>
        <dbReference type="SAM" id="Phobius"/>
    </source>
</evidence>
<gene>
    <name evidence="2" type="ORF">LCGC14_2398820</name>
</gene>
<feature type="transmembrane region" description="Helical" evidence="1">
    <location>
        <begin position="15"/>
        <end position="34"/>
    </location>
</feature>
<dbReference type="EMBL" id="LAZR01035967">
    <property type="protein sequence ID" value="KKL26085.1"/>
    <property type="molecule type" value="Genomic_DNA"/>
</dbReference>
<evidence type="ECO:0000313" key="2">
    <source>
        <dbReference type="EMBL" id="KKL26085.1"/>
    </source>
</evidence>
<keyword evidence="1" id="KW-0472">Membrane</keyword>
<proteinExistence type="predicted"/>
<name>A0A0F9BW09_9ZZZZ</name>
<reference evidence="2" key="1">
    <citation type="journal article" date="2015" name="Nature">
        <title>Complex archaea that bridge the gap between prokaryotes and eukaryotes.</title>
        <authorList>
            <person name="Spang A."/>
            <person name="Saw J.H."/>
            <person name="Jorgensen S.L."/>
            <person name="Zaremba-Niedzwiedzka K."/>
            <person name="Martijn J."/>
            <person name="Lind A.E."/>
            <person name="van Eijk R."/>
            <person name="Schleper C."/>
            <person name="Guy L."/>
            <person name="Ettema T.J."/>
        </authorList>
    </citation>
    <scope>NUCLEOTIDE SEQUENCE</scope>
</reference>
<dbReference type="AlphaFoldDB" id="A0A0F9BW09"/>
<accession>A0A0F9BW09</accession>
<protein>
    <submittedName>
        <fullName evidence="2">Uncharacterized protein</fullName>
    </submittedName>
</protein>
<organism evidence="2">
    <name type="scientific">marine sediment metagenome</name>
    <dbReference type="NCBI Taxonomy" id="412755"/>
    <lineage>
        <taxon>unclassified sequences</taxon>
        <taxon>metagenomes</taxon>
        <taxon>ecological metagenomes</taxon>
    </lineage>
</organism>